<gene>
    <name evidence="2" type="primary">LOC100177484</name>
</gene>
<protein>
    <submittedName>
        <fullName evidence="2">Uncharacterized LOC100177484</fullName>
    </submittedName>
</protein>
<dbReference type="GO" id="GO:0003700">
    <property type="term" value="F:DNA-binding transcription factor activity"/>
    <property type="evidence" value="ECO:0007669"/>
    <property type="project" value="InterPro"/>
</dbReference>
<dbReference type="AlphaFoldDB" id="F6WC86"/>
<keyword evidence="3" id="KW-1185">Reference proteome</keyword>
<dbReference type="KEGG" id="cin:100177484"/>
<evidence type="ECO:0000313" key="3">
    <source>
        <dbReference type="Proteomes" id="UP000008144"/>
    </source>
</evidence>
<feature type="region of interest" description="Disordered" evidence="1">
    <location>
        <begin position="314"/>
        <end position="404"/>
    </location>
</feature>
<dbReference type="OMA" id="KERIYWE"/>
<sequence>MIELKQKMESSDTGWAGSIFNEFNSSKEAVKDYINEWEKENGVKFVTYTKDKNYGNTDWKPSAKERIYWEHPLPNGSVSIPFDGFPFMFVGRKVLLCQFGKDMEKDRRDKRYNELERLRSVNPENYPKKRRRKQSIKIGCPATVNLVQIAKFQSYKYHVAKNSKRQRRTAADKLRQDLLNGAEVDVKMMFIKKASALSEHEGHLVCVENTLASARIQGDRNILAFDCLQETDEMEDLIKEIYDEKYLTELLIELRRFKTCIKSFVHNAPILQHDQSDRKRKLPMELLDKIMKYPRFSPPDRDLINNPGVFGQDFVVPDPPEDVKPTTTVFVTMDPSNGDSRTSGQLPTKDVSSDEEDSIPDDNAPLDQSALDYAQFDQSPFPDAPFGSQSPLKDNSDGNSDLEPEALSHINSVDQISDVCGVGAVIVDVDNVV</sequence>
<dbReference type="PANTHER" id="PTHR47456:SF6">
    <property type="entry name" value="SI:DKEY-31C13.1"/>
    <property type="match status" value="1"/>
</dbReference>
<feature type="compositionally biased region" description="Polar residues" evidence="1">
    <location>
        <begin position="387"/>
        <end position="399"/>
    </location>
</feature>
<name>F6WC86_CIOIN</name>
<dbReference type="InParanoid" id="F6WC86"/>
<dbReference type="InterPro" id="IPR029309">
    <property type="entry name" value="CaRF"/>
</dbReference>
<dbReference type="GeneID" id="100177484"/>
<dbReference type="Pfam" id="PF15299">
    <property type="entry name" value="ALS2CR8"/>
    <property type="match status" value="1"/>
</dbReference>
<evidence type="ECO:0000256" key="1">
    <source>
        <dbReference type="SAM" id="MobiDB-lite"/>
    </source>
</evidence>
<dbReference type="RefSeq" id="XP_002119213.3">
    <property type="nucleotide sequence ID" value="XM_002119177.5"/>
</dbReference>
<reference evidence="2" key="3">
    <citation type="submission" date="2025-09" db="UniProtKB">
        <authorList>
            <consortium name="Ensembl"/>
        </authorList>
    </citation>
    <scope>IDENTIFICATION</scope>
</reference>
<dbReference type="OrthoDB" id="5984937at2759"/>
<reference evidence="2" key="2">
    <citation type="submission" date="2025-08" db="UniProtKB">
        <authorList>
            <consortium name="Ensembl"/>
        </authorList>
    </citation>
    <scope>IDENTIFICATION</scope>
</reference>
<accession>F6WC86</accession>
<reference evidence="3" key="1">
    <citation type="journal article" date="2002" name="Science">
        <title>The draft genome of Ciona intestinalis: insights into chordate and vertebrate origins.</title>
        <authorList>
            <person name="Dehal P."/>
            <person name="Satou Y."/>
            <person name="Campbell R.K."/>
            <person name="Chapman J."/>
            <person name="Degnan B."/>
            <person name="De Tomaso A."/>
            <person name="Davidson B."/>
            <person name="Di Gregorio A."/>
            <person name="Gelpke M."/>
            <person name="Goodstein D.M."/>
            <person name="Harafuji N."/>
            <person name="Hastings K.E."/>
            <person name="Ho I."/>
            <person name="Hotta K."/>
            <person name="Huang W."/>
            <person name="Kawashima T."/>
            <person name="Lemaire P."/>
            <person name="Martinez D."/>
            <person name="Meinertzhagen I.A."/>
            <person name="Necula S."/>
            <person name="Nonaka M."/>
            <person name="Putnam N."/>
            <person name="Rash S."/>
            <person name="Saiga H."/>
            <person name="Satake M."/>
            <person name="Terry A."/>
            <person name="Yamada L."/>
            <person name="Wang H.G."/>
            <person name="Awazu S."/>
            <person name="Azumi K."/>
            <person name="Boore J."/>
            <person name="Branno M."/>
            <person name="Chin-Bow S."/>
            <person name="DeSantis R."/>
            <person name="Doyle S."/>
            <person name="Francino P."/>
            <person name="Keys D.N."/>
            <person name="Haga S."/>
            <person name="Hayashi H."/>
            <person name="Hino K."/>
            <person name="Imai K.S."/>
            <person name="Inaba K."/>
            <person name="Kano S."/>
            <person name="Kobayashi K."/>
            <person name="Kobayashi M."/>
            <person name="Lee B.I."/>
            <person name="Makabe K.W."/>
            <person name="Manohar C."/>
            <person name="Matassi G."/>
            <person name="Medina M."/>
            <person name="Mochizuki Y."/>
            <person name="Mount S."/>
            <person name="Morishita T."/>
            <person name="Miura S."/>
            <person name="Nakayama A."/>
            <person name="Nishizaka S."/>
            <person name="Nomoto H."/>
            <person name="Ohta F."/>
            <person name="Oishi K."/>
            <person name="Rigoutsos I."/>
            <person name="Sano M."/>
            <person name="Sasaki A."/>
            <person name="Sasakura Y."/>
            <person name="Shoguchi E."/>
            <person name="Shin-i T."/>
            <person name="Spagnuolo A."/>
            <person name="Stainier D."/>
            <person name="Suzuki M.M."/>
            <person name="Tassy O."/>
            <person name="Takatori N."/>
            <person name="Tokuoka M."/>
            <person name="Yagi K."/>
            <person name="Yoshizaki F."/>
            <person name="Wada S."/>
            <person name="Zhang C."/>
            <person name="Hyatt P.D."/>
            <person name="Larimer F."/>
            <person name="Detter C."/>
            <person name="Doggett N."/>
            <person name="Glavina T."/>
            <person name="Hawkins T."/>
            <person name="Richardson P."/>
            <person name="Lucas S."/>
            <person name="Kohara Y."/>
            <person name="Levine M."/>
            <person name="Satoh N."/>
            <person name="Rokhsar D.S."/>
        </authorList>
    </citation>
    <scope>NUCLEOTIDE SEQUENCE [LARGE SCALE GENOMIC DNA]</scope>
</reference>
<organism evidence="2 3">
    <name type="scientific">Ciona intestinalis</name>
    <name type="common">Transparent sea squirt</name>
    <name type="synonym">Ascidia intestinalis</name>
    <dbReference type="NCBI Taxonomy" id="7719"/>
    <lineage>
        <taxon>Eukaryota</taxon>
        <taxon>Metazoa</taxon>
        <taxon>Chordata</taxon>
        <taxon>Tunicata</taxon>
        <taxon>Ascidiacea</taxon>
        <taxon>Phlebobranchia</taxon>
        <taxon>Cionidae</taxon>
        <taxon>Ciona</taxon>
    </lineage>
</organism>
<accession>A0A1W2W3H1</accession>
<dbReference type="Proteomes" id="UP000008144">
    <property type="component" value="Unassembled WGS sequence"/>
</dbReference>
<dbReference type="HOGENOM" id="CLU_640849_0_0_1"/>
<evidence type="ECO:0000313" key="2">
    <source>
        <dbReference type="Ensembl" id="ENSCINP00000017777.3"/>
    </source>
</evidence>
<dbReference type="Ensembl" id="ENSCINT00000017777.3">
    <property type="protein sequence ID" value="ENSCINP00000017777.3"/>
    <property type="gene ID" value="ENSCING00000008717.3"/>
</dbReference>
<feature type="compositionally biased region" description="Polar residues" evidence="1">
    <location>
        <begin position="325"/>
        <end position="346"/>
    </location>
</feature>
<dbReference type="GeneTree" id="ENSGT00390000013916"/>
<proteinExistence type="predicted"/>
<dbReference type="PANTHER" id="PTHR47456">
    <property type="entry name" value="PHD-TYPE DOMAIN-CONTAINING PROTEIN"/>
    <property type="match status" value="1"/>
</dbReference>